<dbReference type="SUPFAM" id="SSF54427">
    <property type="entry name" value="NTF2-like"/>
    <property type="match status" value="1"/>
</dbReference>
<dbReference type="RefSeq" id="WP_413270956.1">
    <property type="nucleotide sequence ID" value="NZ_JBHFNQ010000104.1"/>
</dbReference>
<keyword evidence="3" id="KW-1185">Reference proteome</keyword>
<evidence type="ECO:0000313" key="2">
    <source>
        <dbReference type="EMBL" id="MFB2877865.1"/>
    </source>
</evidence>
<evidence type="ECO:0000313" key="3">
    <source>
        <dbReference type="Proteomes" id="UP001576774"/>
    </source>
</evidence>
<dbReference type="InterPro" id="IPR032710">
    <property type="entry name" value="NTF2-like_dom_sf"/>
</dbReference>
<sequence length="123" mass="14338">MQKVLPGERANIVKRFLTDTRTADEFASYFTENAFFQFGNSPPLIGRKAIWESSIAFRQQLKSVTHEIKSMWEVGEVVICEMDVTYVRHDEKVLRLPCTDTIRFQGEKLQELRVYMDISPVFS</sequence>
<dbReference type="Gene3D" id="3.10.450.50">
    <property type="match status" value="1"/>
</dbReference>
<protein>
    <submittedName>
        <fullName evidence="2">Nuclear transport factor 2 family protein</fullName>
    </submittedName>
</protein>
<reference evidence="2 3" key="1">
    <citation type="submission" date="2024-09" db="EMBL/GenBank/DDBJ databases">
        <title>Floridaenema gen nov. (Aerosakkonemataceae, Aerosakkonematales ord. nov., Cyanobacteria) from benthic tropical and subtropical fresh waters, with the description of four new species.</title>
        <authorList>
            <person name="Moretto J.A."/>
            <person name="Berthold D.E."/>
            <person name="Lefler F.W."/>
            <person name="Huang I.-S."/>
            <person name="Laughinghouse H. IV."/>
        </authorList>
    </citation>
    <scope>NUCLEOTIDE SEQUENCE [LARGE SCALE GENOMIC DNA]</scope>
    <source>
        <strain evidence="2 3">BLCC-F46</strain>
    </source>
</reference>
<dbReference type="EMBL" id="JBHFNQ010000104">
    <property type="protein sequence ID" value="MFB2877865.1"/>
    <property type="molecule type" value="Genomic_DNA"/>
</dbReference>
<organism evidence="2 3">
    <name type="scientific">Floridaenema aerugineum BLCC-F46</name>
    <dbReference type="NCBI Taxonomy" id="3153654"/>
    <lineage>
        <taxon>Bacteria</taxon>
        <taxon>Bacillati</taxon>
        <taxon>Cyanobacteriota</taxon>
        <taxon>Cyanophyceae</taxon>
        <taxon>Oscillatoriophycideae</taxon>
        <taxon>Aerosakkonematales</taxon>
        <taxon>Aerosakkonemataceae</taxon>
        <taxon>Floridanema</taxon>
        <taxon>Floridanema aerugineum</taxon>
    </lineage>
</organism>
<evidence type="ECO:0000259" key="1">
    <source>
        <dbReference type="Pfam" id="PF12680"/>
    </source>
</evidence>
<dbReference type="Proteomes" id="UP001576774">
    <property type="component" value="Unassembled WGS sequence"/>
</dbReference>
<dbReference type="InterPro" id="IPR037401">
    <property type="entry name" value="SnoaL-like"/>
</dbReference>
<gene>
    <name evidence="2" type="ORF">ACE1CC_13500</name>
</gene>
<proteinExistence type="predicted"/>
<feature type="domain" description="SnoaL-like" evidence="1">
    <location>
        <begin position="19"/>
        <end position="110"/>
    </location>
</feature>
<dbReference type="Pfam" id="PF12680">
    <property type="entry name" value="SnoaL_2"/>
    <property type="match status" value="1"/>
</dbReference>
<accession>A0ABV4X502</accession>
<name>A0ABV4X502_9CYAN</name>
<comment type="caution">
    <text evidence="2">The sequence shown here is derived from an EMBL/GenBank/DDBJ whole genome shotgun (WGS) entry which is preliminary data.</text>
</comment>